<dbReference type="Pfam" id="PF00892">
    <property type="entry name" value="EamA"/>
    <property type="match status" value="2"/>
</dbReference>
<feature type="transmembrane region" description="Helical" evidence="1">
    <location>
        <begin position="45"/>
        <end position="63"/>
    </location>
</feature>
<evidence type="ECO:0000313" key="3">
    <source>
        <dbReference type="EMBL" id="KKR01466.1"/>
    </source>
</evidence>
<dbReference type="GO" id="GO:0016020">
    <property type="term" value="C:membrane"/>
    <property type="evidence" value="ECO:0007669"/>
    <property type="project" value="InterPro"/>
</dbReference>
<protein>
    <submittedName>
        <fullName evidence="3">Quaternary ammonium compound-resistance protein</fullName>
    </submittedName>
</protein>
<dbReference type="SUPFAM" id="SSF103481">
    <property type="entry name" value="Multidrug resistance efflux transporter EmrE"/>
    <property type="match status" value="2"/>
</dbReference>
<dbReference type="InterPro" id="IPR000620">
    <property type="entry name" value="EamA_dom"/>
</dbReference>
<comment type="caution">
    <text evidence="3">The sequence shown here is derived from an EMBL/GenBank/DDBJ whole genome shotgun (WGS) entry which is preliminary data.</text>
</comment>
<name>A0A0G0MM31_9BACT</name>
<feature type="transmembrane region" description="Helical" evidence="1">
    <location>
        <begin position="12"/>
        <end position="33"/>
    </location>
</feature>
<feature type="transmembrane region" description="Helical" evidence="1">
    <location>
        <begin position="273"/>
        <end position="291"/>
    </location>
</feature>
<feature type="transmembrane region" description="Helical" evidence="1">
    <location>
        <begin position="246"/>
        <end position="266"/>
    </location>
</feature>
<evidence type="ECO:0000313" key="4">
    <source>
        <dbReference type="Proteomes" id="UP000033881"/>
    </source>
</evidence>
<feature type="domain" description="EamA" evidence="2">
    <location>
        <begin position="12"/>
        <end position="145"/>
    </location>
</feature>
<dbReference type="STRING" id="1618574.UT24_C0004G0029"/>
<feature type="transmembrane region" description="Helical" evidence="1">
    <location>
        <begin position="158"/>
        <end position="175"/>
    </location>
</feature>
<sequence>MLFQQGELINAFLAGLGGALGWGFADFFSIKAVKRQKYSEASATFTLYLTTSILLWIIVFITGESISPLSLTLTIKLTLFAVANVVAYLLFFHALRLGNLSTISTIFSTYAVGSAVISILFFGEQTSLFRILSLLIVFMGILGVSIQNASKLTIIKGWPYVLTAAIILSLFFPFWDSFLGQQEGWLFWVTIGDSLMALIFGGYLATKKEKFLGFDKSSKIMILGGVANTIAVIATNWGFYNTSLTSIVVIMSSMIPLISAVLGYFILKEKLILIQYLGIFAILIGSAFLFSS</sequence>
<dbReference type="InterPro" id="IPR037185">
    <property type="entry name" value="EmrE-like"/>
</dbReference>
<evidence type="ECO:0000256" key="1">
    <source>
        <dbReference type="SAM" id="Phobius"/>
    </source>
</evidence>
<feature type="transmembrane region" description="Helical" evidence="1">
    <location>
        <begin position="187"/>
        <end position="206"/>
    </location>
</feature>
<feature type="transmembrane region" description="Helical" evidence="1">
    <location>
        <begin position="128"/>
        <end position="146"/>
    </location>
</feature>
<gene>
    <name evidence="3" type="ORF">UT24_C0004G0029</name>
</gene>
<organism evidence="3 4">
    <name type="scientific">Candidatus Woesebacteria bacterium GW2011_GWB1_39_12</name>
    <dbReference type="NCBI Taxonomy" id="1618574"/>
    <lineage>
        <taxon>Bacteria</taxon>
        <taxon>Candidatus Woeseibacteriota</taxon>
    </lineage>
</organism>
<keyword evidence="1" id="KW-0812">Transmembrane</keyword>
<dbReference type="Proteomes" id="UP000033881">
    <property type="component" value="Unassembled WGS sequence"/>
</dbReference>
<reference evidence="3 4" key="1">
    <citation type="journal article" date="2015" name="Nature">
        <title>rRNA introns, odd ribosomes, and small enigmatic genomes across a large radiation of phyla.</title>
        <authorList>
            <person name="Brown C.T."/>
            <person name="Hug L.A."/>
            <person name="Thomas B.C."/>
            <person name="Sharon I."/>
            <person name="Castelle C.J."/>
            <person name="Singh A."/>
            <person name="Wilkins M.J."/>
            <person name="Williams K.H."/>
            <person name="Banfield J.F."/>
        </authorList>
    </citation>
    <scope>NUCLEOTIDE SEQUENCE [LARGE SCALE GENOMIC DNA]</scope>
</reference>
<feature type="domain" description="EamA" evidence="2">
    <location>
        <begin position="158"/>
        <end position="290"/>
    </location>
</feature>
<dbReference type="AlphaFoldDB" id="A0A0G0MM31"/>
<feature type="transmembrane region" description="Helical" evidence="1">
    <location>
        <begin position="103"/>
        <end position="122"/>
    </location>
</feature>
<dbReference type="EMBL" id="LBWB01000004">
    <property type="protein sequence ID" value="KKR01466.1"/>
    <property type="molecule type" value="Genomic_DNA"/>
</dbReference>
<feature type="transmembrane region" description="Helical" evidence="1">
    <location>
        <begin position="218"/>
        <end position="240"/>
    </location>
</feature>
<dbReference type="Gene3D" id="1.10.3730.20">
    <property type="match status" value="1"/>
</dbReference>
<accession>A0A0G0MM31</accession>
<proteinExistence type="predicted"/>
<keyword evidence="1" id="KW-0472">Membrane</keyword>
<evidence type="ECO:0000259" key="2">
    <source>
        <dbReference type="Pfam" id="PF00892"/>
    </source>
</evidence>
<feature type="transmembrane region" description="Helical" evidence="1">
    <location>
        <begin position="69"/>
        <end position="91"/>
    </location>
</feature>
<keyword evidence="1" id="KW-1133">Transmembrane helix</keyword>